<comment type="caution">
    <text evidence="4">The sequence shown here is derived from an EMBL/GenBank/DDBJ whole genome shotgun (WGS) entry which is preliminary data.</text>
</comment>
<evidence type="ECO:0000313" key="5">
    <source>
        <dbReference type="Proteomes" id="UP000316304"/>
    </source>
</evidence>
<keyword evidence="2" id="KW-0732">Signal</keyword>
<dbReference type="InterPro" id="IPR018637">
    <property type="entry name" value="DUF2059"/>
</dbReference>
<evidence type="ECO:0000256" key="2">
    <source>
        <dbReference type="SAM" id="SignalP"/>
    </source>
</evidence>
<feature type="domain" description="DUF2059" evidence="3">
    <location>
        <begin position="120"/>
        <end position="177"/>
    </location>
</feature>
<feature type="signal peptide" evidence="2">
    <location>
        <begin position="1"/>
        <end position="23"/>
    </location>
</feature>
<sequence length="199" mass="21796" precursor="true">MKVCLRPAILFGFMSATCLAALAAGGQVYAQETPPVAEAVKTDSAASEEAANETAASEEAEVEQDSHTLAVEALLEAMNLKDTTEQMVDQMLSMQIQQQPQMAAFKDVMQAFLHKHLSFQSLKPELVKLYKNEFTEPEIKELTAFYSTPVGKKAIEKLPTLSAAGAQIGMQRVQANMGELQQAILKRQAELQPKELQPK</sequence>
<organism evidence="4 5">
    <name type="scientific">Novipirellula galeiformis</name>
    <dbReference type="NCBI Taxonomy" id="2528004"/>
    <lineage>
        <taxon>Bacteria</taxon>
        <taxon>Pseudomonadati</taxon>
        <taxon>Planctomycetota</taxon>
        <taxon>Planctomycetia</taxon>
        <taxon>Pirellulales</taxon>
        <taxon>Pirellulaceae</taxon>
        <taxon>Novipirellula</taxon>
    </lineage>
</organism>
<gene>
    <name evidence="4" type="ORF">Pla52o_12610</name>
</gene>
<keyword evidence="5" id="KW-1185">Reference proteome</keyword>
<dbReference type="AlphaFoldDB" id="A0A5C6CNC8"/>
<dbReference type="EMBL" id="SJPT01000002">
    <property type="protein sequence ID" value="TWU24964.1"/>
    <property type="molecule type" value="Genomic_DNA"/>
</dbReference>
<dbReference type="Proteomes" id="UP000316304">
    <property type="component" value="Unassembled WGS sequence"/>
</dbReference>
<accession>A0A5C6CNC8</accession>
<dbReference type="Pfam" id="PF09832">
    <property type="entry name" value="DUF2059"/>
    <property type="match status" value="1"/>
</dbReference>
<feature type="chain" id="PRO_5022792180" description="DUF2059 domain-containing protein" evidence="2">
    <location>
        <begin position="24"/>
        <end position="199"/>
    </location>
</feature>
<evidence type="ECO:0000259" key="3">
    <source>
        <dbReference type="Pfam" id="PF09832"/>
    </source>
</evidence>
<feature type="region of interest" description="Disordered" evidence="1">
    <location>
        <begin position="45"/>
        <end position="64"/>
    </location>
</feature>
<evidence type="ECO:0000313" key="4">
    <source>
        <dbReference type="EMBL" id="TWU24964.1"/>
    </source>
</evidence>
<protein>
    <recommendedName>
        <fullName evidence="3">DUF2059 domain-containing protein</fullName>
    </recommendedName>
</protein>
<proteinExistence type="predicted"/>
<name>A0A5C6CNC8_9BACT</name>
<feature type="compositionally biased region" description="Low complexity" evidence="1">
    <location>
        <begin position="45"/>
        <end position="55"/>
    </location>
</feature>
<evidence type="ECO:0000256" key="1">
    <source>
        <dbReference type="SAM" id="MobiDB-lite"/>
    </source>
</evidence>
<reference evidence="4 5" key="1">
    <citation type="submission" date="2019-02" db="EMBL/GenBank/DDBJ databases">
        <title>Deep-cultivation of Planctomycetes and their phenomic and genomic characterization uncovers novel biology.</title>
        <authorList>
            <person name="Wiegand S."/>
            <person name="Jogler M."/>
            <person name="Boedeker C."/>
            <person name="Pinto D."/>
            <person name="Vollmers J."/>
            <person name="Rivas-Marin E."/>
            <person name="Kohn T."/>
            <person name="Peeters S.H."/>
            <person name="Heuer A."/>
            <person name="Rast P."/>
            <person name="Oberbeckmann S."/>
            <person name="Bunk B."/>
            <person name="Jeske O."/>
            <person name="Meyerdierks A."/>
            <person name="Storesund J.E."/>
            <person name="Kallscheuer N."/>
            <person name="Luecker S."/>
            <person name="Lage O.M."/>
            <person name="Pohl T."/>
            <person name="Merkel B.J."/>
            <person name="Hornburger P."/>
            <person name="Mueller R.-W."/>
            <person name="Bruemmer F."/>
            <person name="Labrenz M."/>
            <person name="Spormann A.M."/>
            <person name="Op Den Camp H."/>
            <person name="Overmann J."/>
            <person name="Amann R."/>
            <person name="Jetten M.S.M."/>
            <person name="Mascher T."/>
            <person name="Medema M.H."/>
            <person name="Devos D.P."/>
            <person name="Kaster A.-K."/>
            <person name="Ovreas L."/>
            <person name="Rohde M."/>
            <person name="Galperin M.Y."/>
            <person name="Jogler C."/>
        </authorList>
    </citation>
    <scope>NUCLEOTIDE SEQUENCE [LARGE SCALE GENOMIC DNA]</scope>
    <source>
        <strain evidence="4 5">Pla52o</strain>
    </source>
</reference>